<keyword evidence="9 16" id="KW-0805">Transcription regulation</keyword>
<keyword evidence="10 16" id="KW-0238">DNA-binding</keyword>
<evidence type="ECO:0000256" key="12">
    <source>
        <dbReference type="ARBA" id="ARBA00023163"/>
    </source>
</evidence>
<reference evidence="18 19" key="1">
    <citation type="submission" date="2006-05" db="EMBL/GenBank/DDBJ databases">
        <title>Identification and characterization of a novel papillomavirus involved in skin carcinogenesis in Mastomys coucha.</title>
        <authorList>
            <person name="Nafz J."/>
            <person name="Ibberson M."/>
            <person name="Bravo I."/>
            <person name="Nindl I."/>
            <person name="Stockfleth E."/>
            <person name="Roesl F."/>
        </authorList>
    </citation>
    <scope>NUCLEOTIDE SEQUENCE [LARGE SCALE GENOMIC DNA]</scope>
    <source>
        <strain evidence="18">Mastomys coucha</strain>
    </source>
</reference>
<evidence type="ECO:0000256" key="15">
    <source>
        <dbReference type="ARBA" id="ARBA00023323"/>
    </source>
</evidence>
<evidence type="ECO:0000256" key="14">
    <source>
        <dbReference type="ARBA" id="ARBA00023280"/>
    </source>
</evidence>
<protein>
    <recommendedName>
        <fullName evidence="16 17">Protein E6</fullName>
    </recommendedName>
</protein>
<keyword evidence="14 16" id="KW-0899">Viral immunoevasion</keyword>
<proteinExistence type="inferred from homology"/>
<dbReference type="Proteomes" id="UP000140201">
    <property type="component" value="Segment"/>
</dbReference>
<comment type="similarity">
    <text evidence="1 16 17">Belongs to the papillomaviridae E6 protein family.</text>
</comment>
<comment type="function">
    <text evidence="16">Plays a major role in the induction and maintenance of cellular transformation. E6 associates with host UBE3A/E6-AP ubiquitin-protein ligase and modulates its activity. Protects host keratinocytes from apoptosis by mediating the degradation of host BAK1. May also inhibit host immune response.</text>
</comment>
<dbReference type="GO" id="GO:0052150">
    <property type="term" value="P:symbiont-mediated perturbation of host apoptosis"/>
    <property type="evidence" value="ECO:0007669"/>
    <property type="project" value="UniProtKB-KW"/>
</dbReference>
<dbReference type="GO" id="GO:0006351">
    <property type="term" value="P:DNA-templated transcription"/>
    <property type="evidence" value="ECO:0007669"/>
    <property type="project" value="UniProtKB-UniRule"/>
</dbReference>
<dbReference type="GO" id="GO:0039502">
    <property type="term" value="P:symbiont-mediated suppression of host type I interferon-mediated signaling pathway"/>
    <property type="evidence" value="ECO:0007669"/>
    <property type="project" value="UniProtKB-UniRule"/>
</dbReference>
<evidence type="ECO:0000313" key="19">
    <source>
        <dbReference type="Proteomes" id="UP000140201"/>
    </source>
</evidence>
<keyword evidence="13 16" id="KW-1035">Host cytoplasm</keyword>
<dbReference type="SUPFAM" id="SSF161229">
    <property type="entry name" value="E6 C-terminal domain-like"/>
    <property type="match status" value="2"/>
</dbReference>
<keyword evidence="4 16" id="KW-0945">Host-virus interaction</keyword>
<comment type="subunit">
    <text evidence="16">Forms homodimers. Interacts with ubiquitin-protein ligase UBE3A/E6-AP; this interaction stimulates UBE3A ubiquitin activity. Interacts with host BAK1.</text>
</comment>
<keyword evidence="3 16" id="KW-1048">Host nucleus</keyword>
<evidence type="ECO:0000256" key="16">
    <source>
        <dbReference type="HAMAP-Rule" id="MF_04006"/>
    </source>
</evidence>
<dbReference type="GO" id="GO:0052170">
    <property type="term" value="P:symbiont-mediated suppression of host innate immune response"/>
    <property type="evidence" value="ECO:0007669"/>
    <property type="project" value="UniProtKB-KW"/>
</dbReference>
<evidence type="ECO:0000256" key="8">
    <source>
        <dbReference type="ARBA" id="ARBA00022833"/>
    </source>
</evidence>
<gene>
    <name evidence="16 18" type="primary">E6</name>
</gene>
<dbReference type="EMBL" id="DQ664501">
    <property type="protein sequence ID" value="ABG56157.1"/>
    <property type="molecule type" value="Genomic_DNA"/>
</dbReference>
<dbReference type="KEGG" id="vg:4443093"/>
<dbReference type="GO" id="GO:0008270">
    <property type="term" value="F:zinc ion binding"/>
    <property type="evidence" value="ECO:0007669"/>
    <property type="project" value="UniProtKB-KW"/>
</dbReference>
<accession>Q06RH5</accession>
<evidence type="ECO:0000256" key="10">
    <source>
        <dbReference type="ARBA" id="ARBA00023125"/>
    </source>
</evidence>
<dbReference type="Pfam" id="PF00518">
    <property type="entry name" value="E6"/>
    <property type="match status" value="1"/>
</dbReference>
<evidence type="ECO:0000256" key="1">
    <source>
        <dbReference type="ARBA" id="ARBA00006346"/>
    </source>
</evidence>
<dbReference type="GO" id="GO:0030430">
    <property type="term" value="C:host cell cytoplasm"/>
    <property type="evidence" value="ECO:0007669"/>
    <property type="project" value="UniProtKB-SubCell"/>
</dbReference>
<keyword evidence="19" id="KW-1185">Reference proteome</keyword>
<keyword evidence="7 16" id="KW-0863">Zinc-finger</keyword>
<evidence type="ECO:0000256" key="11">
    <source>
        <dbReference type="ARBA" id="ARBA00023159"/>
    </source>
</evidence>
<dbReference type="InterPro" id="IPR001334">
    <property type="entry name" value="E6"/>
</dbReference>
<keyword evidence="2 16" id="KW-0244">Early protein</keyword>
<comment type="caution">
    <text evidence="16">Lacks conserved residue(s) required for the propagation of feature annotation.</text>
</comment>
<evidence type="ECO:0000256" key="17">
    <source>
        <dbReference type="RuleBase" id="RU363123"/>
    </source>
</evidence>
<evidence type="ECO:0000256" key="4">
    <source>
        <dbReference type="ARBA" id="ARBA00022581"/>
    </source>
</evidence>
<evidence type="ECO:0000256" key="13">
    <source>
        <dbReference type="ARBA" id="ARBA00023200"/>
    </source>
</evidence>
<dbReference type="GO" id="GO:0039648">
    <property type="term" value="P:symbiont-mediated perturbation of host ubiquitin-like protein modification"/>
    <property type="evidence" value="ECO:0007669"/>
    <property type="project" value="UniProtKB-UniRule"/>
</dbReference>
<keyword evidence="11 16" id="KW-0010">Activator</keyword>
<keyword evidence="12 16" id="KW-0804">Transcription</keyword>
<comment type="subcellular location">
    <subcellularLocation>
        <location evidence="16 17">Host cytoplasm</location>
    </subcellularLocation>
    <subcellularLocation>
        <location evidence="16 17">Host nucleus</location>
    </subcellularLocation>
</comment>
<dbReference type="InterPro" id="IPR038575">
    <property type="entry name" value="E6_sf"/>
</dbReference>
<dbReference type="GeneID" id="4443093"/>
<evidence type="ECO:0000256" key="9">
    <source>
        <dbReference type="ARBA" id="ARBA00023015"/>
    </source>
</evidence>
<dbReference type="Gene3D" id="3.30.240.40">
    <property type="entry name" value="E6 early regulatory protein"/>
    <property type="match status" value="2"/>
</dbReference>
<keyword evidence="15 16" id="KW-1119">Modulation of host cell apoptosis by virus</keyword>
<evidence type="ECO:0000256" key="3">
    <source>
        <dbReference type="ARBA" id="ARBA00022562"/>
    </source>
</evidence>
<dbReference type="HAMAP" id="MF_04006">
    <property type="entry name" value="HPV_E6"/>
    <property type="match status" value="1"/>
</dbReference>
<keyword evidence="8 16" id="KW-0862">Zinc</keyword>
<dbReference type="GO" id="GO:0042025">
    <property type="term" value="C:host cell nucleus"/>
    <property type="evidence" value="ECO:0007669"/>
    <property type="project" value="UniProtKB-SubCell"/>
</dbReference>
<dbReference type="RefSeq" id="YP_803388.1">
    <property type="nucleotide sequence ID" value="NC_008519.1"/>
</dbReference>
<feature type="zinc finger region" evidence="16">
    <location>
        <begin position="27"/>
        <end position="63"/>
    </location>
</feature>
<name>Q06RH5_9PAPI</name>
<sequence length="139" mass="15596">MDSARSYTLDEILRYLNVDLAAFTLLCAFCDSPLDFADRARFAVSQLKVLVKDFAFAGACIQCRRLLAKEEARKYSVCVGEADFVEAMTGKHIVHVTVRCVSCLGLLSATEKLIAKADHQPFNLVRHTWRGTCKFCKEL</sequence>
<evidence type="ECO:0000256" key="7">
    <source>
        <dbReference type="ARBA" id="ARBA00022771"/>
    </source>
</evidence>
<dbReference type="OrthoDB" id="27353at10239"/>
<evidence type="ECO:0000256" key="5">
    <source>
        <dbReference type="ARBA" id="ARBA00022632"/>
    </source>
</evidence>
<feature type="zinc finger region" evidence="16">
    <location>
        <begin position="100"/>
        <end position="136"/>
    </location>
</feature>
<keyword evidence="5 16" id="KW-1090">Inhibition of host innate immune response by virus</keyword>
<dbReference type="GO" id="GO:0006355">
    <property type="term" value="P:regulation of DNA-templated transcription"/>
    <property type="evidence" value="ECO:0007669"/>
    <property type="project" value="UniProtKB-UniRule"/>
</dbReference>
<evidence type="ECO:0000256" key="6">
    <source>
        <dbReference type="ARBA" id="ARBA00022723"/>
    </source>
</evidence>
<evidence type="ECO:0000256" key="2">
    <source>
        <dbReference type="ARBA" id="ARBA00022518"/>
    </source>
</evidence>
<organism evidence="18 19">
    <name type="scientific">Mastomys coucha papillomavirus 2</name>
    <dbReference type="NCBI Taxonomy" id="392505"/>
    <lineage>
        <taxon>Viruses</taxon>
        <taxon>Monodnaviria</taxon>
        <taxon>Shotokuvirae</taxon>
        <taxon>Cossaviricota</taxon>
        <taxon>Papovaviricetes</taxon>
        <taxon>Zurhausenvirales</taxon>
        <taxon>Papillomaviridae</taxon>
        <taxon>Firstpapillomavirinae</taxon>
        <taxon>Pipapillomavirus</taxon>
        <taxon>Pipapillomavirus 2</taxon>
    </lineage>
</organism>
<keyword evidence="6 16" id="KW-0479">Metal-binding</keyword>
<evidence type="ECO:0000313" key="18">
    <source>
        <dbReference type="EMBL" id="ABG56157.1"/>
    </source>
</evidence>
<dbReference type="GO" id="GO:0003677">
    <property type="term" value="F:DNA binding"/>
    <property type="evidence" value="ECO:0007669"/>
    <property type="project" value="UniProtKB-UniRule"/>
</dbReference>